<protein>
    <submittedName>
        <fullName evidence="9">Lysyl oxidase homolog 2B</fullName>
    </submittedName>
</protein>
<feature type="domain" description="SRCR" evidence="8">
    <location>
        <begin position="356"/>
        <end position="452"/>
    </location>
</feature>
<keyword evidence="2" id="KW-0677">Repeat</keyword>
<dbReference type="PANTHER" id="PTHR45817:SF8">
    <property type="entry name" value="LYSYL OXIDASE HOMOLOG 1"/>
    <property type="match status" value="1"/>
</dbReference>
<evidence type="ECO:0000256" key="6">
    <source>
        <dbReference type="PROSITE-ProRule" id="PRU00196"/>
    </source>
</evidence>
<dbReference type="AlphaFoldDB" id="A0AA35SSS3"/>
<feature type="disulfide bond" evidence="6">
    <location>
        <begin position="289"/>
        <end position="299"/>
    </location>
</feature>
<comment type="caution">
    <text evidence="9">The sequence shown here is derived from an EMBL/GenBank/DDBJ whole genome shotgun (WGS) entry which is preliminary data.</text>
</comment>
<dbReference type="GO" id="GO:0005615">
    <property type="term" value="C:extracellular space"/>
    <property type="evidence" value="ECO:0007669"/>
    <property type="project" value="TreeGrafter"/>
</dbReference>
<dbReference type="Proteomes" id="UP001174909">
    <property type="component" value="Unassembled WGS sequence"/>
</dbReference>
<dbReference type="Pfam" id="PF01186">
    <property type="entry name" value="Lysyl_oxidase"/>
    <property type="match status" value="1"/>
</dbReference>
<keyword evidence="4" id="KW-0675">Receptor</keyword>
<dbReference type="PROSITE" id="PS50287">
    <property type="entry name" value="SRCR_2"/>
    <property type="match status" value="3"/>
</dbReference>
<dbReference type="InterPro" id="IPR001695">
    <property type="entry name" value="Lysyl_oxidase"/>
</dbReference>
<dbReference type="InterPro" id="IPR050912">
    <property type="entry name" value="LOX-like_protein"/>
</dbReference>
<keyword evidence="5" id="KW-0325">Glycoprotein</keyword>
<evidence type="ECO:0000313" key="9">
    <source>
        <dbReference type="EMBL" id="CAI8034306.1"/>
    </source>
</evidence>
<feature type="chain" id="PRO_5041445585" evidence="7">
    <location>
        <begin position="33"/>
        <end position="649"/>
    </location>
</feature>
<evidence type="ECO:0000256" key="1">
    <source>
        <dbReference type="ARBA" id="ARBA00022729"/>
    </source>
</evidence>
<keyword evidence="1 7" id="KW-0732">Signal</keyword>
<evidence type="ECO:0000313" key="10">
    <source>
        <dbReference type="Proteomes" id="UP001174909"/>
    </source>
</evidence>
<evidence type="ECO:0000256" key="7">
    <source>
        <dbReference type="SAM" id="SignalP"/>
    </source>
</evidence>
<evidence type="ECO:0000256" key="3">
    <source>
        <dbReference type="ARBA" id="ARBA00023157"/>
    </source>
</evidence>
<dbReference type="GO" id="GO:0005507">
    <property type="term" value="F:copper ion binding"/>
    <property type="evidence" value="ECO:0007669"/>
    <property type="project" value="InterPro"/>
</dbReference>
<dbReference type="GO" id="GO:0004720">
    <property type="term" value="F:protein-lysine 6-oxidase activity"/>
    <property type="evidence" value="ECO:0007669"/>
    <property type="project" value="TreeGrafter"/>
</dbReference>
<dbReference type="PRINTS" id="PR00258">
    <property type="entry name" value="SPERACTRCPTR"/>
</dbReference>
<dbReference type="SUPFAM" id="SSF56487">
    <property type="entry name" value="SRCR-like"/>
    <property type="match status" value="3"/>
</dbReference>
<feature type="signal peptide" evidence="7">
    <location>
        <begin position="1"/>
        <end position="32"/>
    </location>
</feature>
<dbReference type="InterPro" id="IPR001190">
    <property type="entry name" value="SRCR"/>
</dbReference>
<dbReference type="InterPro" id="IPR036772">
    <property type="entry name" value="SRCR-like_dom_sf"/>
</dbReference>
<feature type="domain" description="SRCR" evidence="8">
    <location>
        <begin position="187"/>
        <end position="320"/>
    </location>
</feature>
<dbReference type="FunFam" id="3.10.250.10:FF:000007">
    <property type="entry name" value="Soluble scavenger receptor cysteine-rich domain-containing protein SSC5D"/>
    <property type="match status" value="1"/>
</dbReference>
<evidence type="ECO:0000256" key="2">
    <source>
        <dbReference type="ARBA" id="ARBA00022737"/>
    </source>
</evidence>
<dbReference type="EMBL" id="CASHTH010002723">
    <property type="protein sequence ID" value="CAI8034306.1"/>
    <property type="molecule type" value="Genomic_DNA"/>
</dbReference>
<keyword evidence="3 6" id="KW-1015">Disulfide bond</keyword>
<gene>
    <name evidence="9" type="ORF">GBAR_LOCUS19329</name>
</gene>
<dbReference type="FunFam" id="3.10.250.10:FF:000001">
    <property type="entry name" value="Lysyl oxidase 4 isoform X1"/>
    <property type="match status" value="1"/>
</dbReference>
<dbReference type="PROSITE" id="PS00420">
    <property type="entry name" value="SRCR_1"/>
    <property type="match status" value="2"/>
</dbReference>
<accession>A0AA35SSS3</accession>
<dbReference type="GO" id="GO:0016020">
    <property type="term" value="C:membrane"/>
    <property type="evidence" value="ECO:0007669"/>
    <property type="project" value="InterPro"/>
</dbReference>
<dbReference type="GO" id="GO:0030199">
    <property type="term" value="P:collagen fibril organization"/>
    <property type="evidence" value="ECO:0007669"/>
    <property type="project" value="TreeGrafter"/>
</dbReference>
<proteinExistence type="predicted"/>
<feature type="domain" description="SRCR" evidence="8">
    <location>
        <begin position="38"/>
        <end position="145"/>
    </location>
</feature>
<organism evidence="9 10">
    <name type="scientific">Geodia barretti</name>
    <name type="common">Barrett's horny sponge</name>
    <dbReference type="NCBI Taxonomy" id="519541"/>
    <lineage>
        <taxon>Eukaryota</taxon>
        <taxon>Metazoa</taxon>
        <taxon>Porifera</taxon>
        <taxon>Demospongiae</taxon>
        <taxon>Heteroscleromorpha</taxon>
        <taxon>Tetractinellida</taxon>
        <taxon>Astrophorina</taxon>
        <taxon>Geodiidae</taxon>
        <taxon>Geodia</taxon>
    </lineage>
</organism>
<name>A0AA35SSS3_GEOBA</name>
<dbReference type="Pfam" id="PF00530">
    <property type="entry name" value="SRCR"/>
    <property type="match status" value="3"/>
</dbReference>
<keyword evidence="10" id="KW-1185">Reference proteome</keyword>
<dbReference type="PANTHER" id="PTHR45817">
    <property type="entry name" value="LYSYL OXIDASE-LIKE-RELATED"/>
    <property type="match status" value="1"/>
</dbReference>
<reference evidence="9" key="1">
    <citation type="submission" date="2023-03" db="EMBL/GenBank/DDBJ databases">
        <authorList>
            <person name="Steffen K."/>
            <person name="Cardenas P."/>
        </authorList>
    </citation>
    <scope>NUCLEOTIDE SEQUENCE</scope>
</reference>
<evidence type="ECO:0000256" key="5">
    <source>
        <dbReference type="ARBA" id="ARBA00023180"/>
    </source>
</evidence>
<comment type="caution">
    <text evidence="6">Lacks conserved residue(s) required for the propagation of feature annotation.</text>
</comment>
<dbReference type="SMART" id="SM00202">
    <property type="entry name" value="SR"/>
    <property type="match status" value="3"/>
</dbReference>
<feature type="disulfide bond" evidence="6">
    <location>
        <begin position="422"/>
        <end position="432"/>
    </location>
</feature>
<evidence type="ECO:0000256" key="4">
    <source>
        <dbReference type="ARBA" id="ARBA00023170"/>
    </source>
</evidence>
<feature type="disulfide bond" evidence="6">
    <location>
        <begin position="113"/>
        <end position="123"/>
    </location>
</feature>
<dbReference type="Gene3D" id="3.10.250.10">
    <property type="entry name" value="SRCR-like domain"/>
    <property type="match status" value="3"/>
</dbReference>
<sequence>MTLSALRFFLMMVYSITRAVLVLSLAATNVSAEIDWAVRLADGSSTNCGRLEVFFAEEWGLVCSKDWDEEDIRRVCSQLGFMHGLAPQQWPSSENISFGSGNYGPLLVGEVECALSASSLADCHHGGWGKHNCSLEEDIIHICCDPRPPSLPVRLTCPQCTELSACRTCPNKIHPALSDCHVQPAVAGIVEVMVDGDWGPISADEWDLKEATVLCGQLGYPTVYPQGSPPPTIKDVWPQYRQLLEATSPGSGNGMESQSLLEDCNETHSEEIELLSEKLSRSLLQGVKCLGTESELLSCSMTGVRSRPNPSRRVAAVKCGFLPHFNCFREAEKVSQILEKIYGDLTYSILLWYQNVRLRAGAVDWKGRVEVKRNGAWGTVCDRGFNELDGNTVCRQLGYGTVKAISGYGRGVANIHYTDLSCTGRETRIGNCLKSTETQNCGHAQDVGLECNVPDSTTCLENTLHHVVMKGQGGIDYPELRERKLLRFDSLAWNYGLADFKPVAYSRDWQYHDCHNHYHSMEEFAHYNVFYYGTSNKASEGHKASFCLEDSVCASGHNPRYTCNPRVQAISVNCGDLYGQHLDCQWVDITRLGYGEYLLQVSLNPLRLGMESDYGNNDAFCRIVFDEVYSRIYGWEETLEVGDCWLSDH</sequence>
<evidence type="ECO:0000259" key="8">
    <source>
        <dbReference type="PROSITE" id="PS50287"/>
    </source>
</evidence>